<name>A0ABR1JN19_9AGAR</name>
<dbReference type="Proteomes" id="UP001498398">
    <property type="component" value="Unassembled WGS sequence"/>
</dbReference>
<proteinExistence type="predicted"/>
<keyword evidence="3" id="KW-1185">Reference proteome</keyword>
<feature type="compositionally biased region" description="Polar residues" evidence="1">
    <location>
        <begin position="60"/>
        <end position="71"/>
    </location>
</feature>
<evidence type="ECO:0000256" key="1">
    <source>
        <dbReference type="SAM" id="MobiDB-lite"/>
    </source>
</evidence>
<organism evidence="2 3">
    <name type="scientific">Marasmiellus scandens</name>
    <dbReference type="NCBI Taxonomy" id="2682957"/>
    <lineage>
        <taxon>Eukaryota</taxon>
        <taxon>Fungi</taxon>
        <taxon>Dikarya</taxon>
        <taxon>Basidiomycota</taxon>
        <taxon>Agaricomycotina</taxon>
        <taxon>Agaricomycetes</taxon>
        <taxon>Agaricomycetidae</taxon>
        <taxon>Agaricales</taxon>
        <taxon>Marasmiineae</taxon>
        <taxon>Omphalotaceae</taxon>
        <taxon>Marasmiellus</taxon>
    </lineage>
</organism>
<reference evidence="2 3" key="1">
    <citation type="submission" date="2024-01" db="EMBL/GenBank/DDBJ databases">
        <title>A draft genome for the cacao thread blight pathogen Marasmiellus scandens.</title>
        <authorList>
            <person name="Baruah I.K."/>
            <person name="Leung J."/>
            <person name="Bukari Y."/>
            <person name="Amoako-Attah I."/>
            <person name="Meinhardt L.W."/>
            <person name="Bailey B.A."/>
            <person name="Cohen S.P."/>
        </authorList>
    </citation>
    <scope>NUCLEOTIDE SEQUENCE [LARGE SCALE GENOMIC DNA]</scope>
    <source>
        <strain evidence="2 3">GH-19</strain>
    </source>
</reference>
<feature type="region of interest" description="Disordered" evidence="1">
    <location>
        <begin position="1"/>
        <end position="71"/>
    </location>
</feature>
<dbReference type="EMBL" id="JBANRG010000009">
    <property type="protein sequence ID" value="KAK7463454.1"/>
    <property type="molecule type" value="Genomic_DNA"/>
</dbReference>
<evidence type="ECO:0000313" key="2">
    <source>
        <dbReference type="EMBL" id="KAK7463454.1"/>
    </source>
</evidence>
<evidence type="ECO:0000313" key="3">
    <source>
        <dbReference type="Proteomes" id="UP001498398"/>
    </source>
</evidence>
<gene>
    <name evidence="2" type="ORF">VKT23_006804</name>
</gene>
<comment type="caution">
    <text evidence="2">The sequence shown here is derived from an EMBL/GenBank/DDBJ whole genome shotgun (WGS) entry which is preliminary data.</text>
</comment>
<accession>A0ABR1JN19</accession>
<protein>
    <submittedName>
        <fullName evidence="2">Uncharacterized protein</fullName>
    </submittedName>
</protein>
<sequence>MSSFDCPSEENAQRVSLRRPLSDGSSVAARIRALEAQSKTMNDKPALTNTKHREERSKKTMITVNYGQRRA</sequence>